<evidence type="ECO:0000313" key="3">
    <source>
        <dbReference type="Proteomes" id="UP000444960"/>
    </source>
</evidence>
<sequence>MGGDVRVAVVGAGVSGLTAAYELRRILGGDARIDVLADDVEPGGLLATRAVGPTTLDVGAEAFIVRRPEALALVTELGLADQVVSPGPSRPAIWSAGRLTDLPSPALMGIPSTPEAVRDLLDADERRFVESEPDRPMAWTPGSDVSVGDLVGDRFGPAVVARSLDPMLGGVYSARARDLGLRETIPALAAALDAGASSLTEAVRRVGARATGSGPVFGALRGGYRTLVDALVAAARADIRAPVAVRSVTRAGDGFGLDGIGDYDAVVIATPVWTAGRLLADVAPESAAVFAGVRAAGSAVVAFAVDGRSPLPPHSGVLVASDADLSIKAITLSSRKWPHLRPEPGGVSLLRTSFGRLGEPVVGADADLIARARADLDTVFAAVGLPAPEIVDALVQRWPTGLPHYAPGHLAAMADAVSRLPTGVAVAGSGYRGVGVPACIGTARDAAAGVARDLRAAG</sequence>
<gene>
    <name evidence="2" type="ORF">nbrc107696_30800</name>
</gene>
<dbReference type="EMBL" id="BJOV01000005">
    <property type="protein sequence ID" value="GEE02634.1"/>
    <property type="molecule type" value="Genomic_DNA"/>
</dbReference>
<name>A0A7I9VBI4_9ACTN</name>
<comment type="caution">
    <text evidence="2">The sequence shown here is derived from an EMBL/GenBank/DDBJ whole genome shotgun (WGS) entry which is preliminary data.</text>
</comment>
<dbReference type="Gene3D" id="1.10.3110.10">
    <property type="entry name" value="protoporphyrinogen ix oxidase, domain 3"/>
    <property type="match status" value="1"/>
</dbReference>
<dbReference type="Proteomes" id="UP000444960">
    <property type="component" value="Unassembled WGS sequence"/>
</dbReference>
<dbReference type="SUPFAM" id="SSF51905">
    <property type="entry name" value="FAD/NAD(P)-binding domain"/>
    <property type="match status" value="1"/>
</dbReference>
<dbReference type="Gene3D" id="3.50.50.60">
    <property type="entry name" value="FAD/NAD(P)-binding domain"/>
    <property type="match status" value="1"/>
</dbReference>
<dbReference type="SUPFAM" id="SSF54373">
    <property type="entry name" value="FAD-linked reductases, C-terminal domain"/>
    <property type="match status" value="1"/>
</dbReference>
<dbReference type="RefSeq" id="WP_161896289.1">
    <property type="nucleotide sequence ID" value="NZ_BJOV01000005.1"/>
</dbReference>
<organism evidence="2 3">
    <name type="scientific">Gordonia spumicola</name>
    <dbReference type="NCBI Taxonomy" id="589161"/>
    <lineage>
        <taxon>Bacteria</taxon>
        <taxon>Bacillati</taxon>
        <taxon>Actinomycetota</taxon>
        <taxon>Actinomycetes</taxon>
        <taxon>Mycobacteriales</taxon>
        <taxon>Gordoniaceae</taxon>
        <taxon>Gordonia</taxon>
    </lineage>
</organism>
<dbReference type="OrthoDB" id="4496419at2"/>
<reference evidence="3" key="1">
    <citation type="submission" date="2019-06" db="EMBL/GenBank/DDBJ databases">
        <title>Gordonia isolated from sludge of a wastewater treatment plant.</title>
        <authorList>
            <person name="Tamura T."/>
            <person name="Aoyama K."/>
            <person name="Kang Y."/>
            <person name="Saito S."/>
            <person name="Akiyama N."/>
            <person name="Yazawa K."/>
            <person name="Gonoi T."/>
            <person name="Mikami Y."/>
        </authorList>
    </citation>
    <scope>NUCLEOTIDE SEQUENCE [LARGE SCALE GENOMIC DNA]</scope>
    <source>
        <strain evidence="3">NBRC 107696</strain>
    </source>
</reference>
<dbReference type="Gene3D" id="3.90.660.20">
    <property type="entry name" value="Protoporphyrinogen oxidase, mitochondrial, domain 2"/>
    <property type="match status" value="1"/>
</dbReference>
<protein>
    <submittedName>
        <fullName evidence="2">Protoporphyrinogen oxidase HemY</fullName>
    </submittedName>
</protein>
<accession>A0A7I9VBI4</accession>
<evidence type="ECO:0000259" key="1">
    <source>
        <dbReference type="Pfam" id="PF01593"/>
    </source>
</evidence>
<dbReference type="InterPro" id="IPR036188">
    <property type="entry name" value="FAD/NAD-bd_sf"/>
</dbReference>
<proteinExistence type="predicted"/>
<dbReference type="GO" id="GO:0016491">
    <property type="term" value="F:oxidoreductase activity"/>
    <property type="evidence" value="ECO:0007669"/>
    <property type="project" value="InterPro"/>
</dbReference>
<dbReference type="PANTHER" id="PTHR42923">
    <property type="entry name" value="PROTOPORPHYRINOGEN OXIDASE"/>
    <property type="match status" value="1"/>
</dbReference>
<dbReference type="InterPro" id="IPR050464">
    <property type="entry name" value="Zeta_carotene_desat/Oxidored"/>
</dbReference>
<dbReference type="InterPro" id="IPR002937">
    <property type="entry name" value="Amino_oxidase"/>
</dbReference>
<dbReference type="PANTHER" id="PTHR42923:SF3">
    <property type="entry name" value="PROTOPORPHYRINOGEN OXIDASE"/>
    <property type="match status" value="1"/>
</dbReference>
<dbReference type="AlphaFoldDB" id="A0A7I9VBI4"/>
<keyword evidence="3" id="KW-1185">Reference proteome</keyword>
<evidence type="ECO:0000313" key="2">
    <source>
        <dbReference type="EMBL" id="GEE02634.1"/>
    </source>
</evidence>
<feature type="domain" description="Amine oxidase" evidence="1">
    <location>
        <begin position="14"/>
        <end position="450"/>
    </location>
</feature>
<dbReference type="Pfam" id="PF01593">
    <property type="entry name" value="Amino_oxidase"/>
    <property type="match status" value="1"/>
</dbReference>